<evidence type="ECO:0000313" key="2">
    <source>
        <dbReference type="EMBL" id="GMH57325.1"/>
    </source>
</evidence>
<feature type="compositionally biased region" description="Acidic residues" evidence="1">
    <location>
        <begin position="187"/>
        <end position="200"/>
    </location>
</feature>
<name>A0A9W6ZWT4_9STRA</name>
<sequence length="215" mass="24596">MDEYGRKKKKKRNTDDGFKRGTGVDYTKVSNRHIDDDRYERPQNGMINQTTGAPALSTAPSASSSSGGPATTSATMDSVMRLMTGQQERGIRDKLNDSNRPTWEQYKKDNADKLDLTGKDEKEMEVYRQQLDKEREERLQRMRDGKGGKKSKKDKKEKKKKKKSKKDKKKKSKKKKRKREESSSDSSSEEDSGSDGDESDAEKYRLSSFFNNDGK</sequence>
<reference evidence="2" key="1">
    <citation type="submission" date="2022-07" db="EMBL/GenBank/DDBJ databases">
        <title>Genome analysis of Parmales, a sister group of diatoms, reveals the evolutionary specialization of diatoms from phago-mixotrophs to photoautotrophs.</title>
        <authorList>
            <person name="Ban H."/>
            <person name="Sato S."/>
            <person name="Yoshikawa S."/>
            <person name="Kazumasa Y."/>
            <person name="Nakamura Y."/>
            <person name="Ichinomiya M."/>
            <person name="Saitoh K."/>
            <person name="Sato N."/>
            <person name="Blanc-Mathieu R."/>
            <person name="Endo H."/>
            <person name="Kuwata A."/>
            <person name="Ogata H."/>
        </authorList>
    </citation>
    <scope>NUCLEOTIDE SEQUENCE</scope>
</reference>
<feature type="compositionally biased region" description="Basic residues" evidence="1">
    <location>
        <begin position="1"/>
        <end position="12"/>
    </location>
</feature>
<organism evidence="2 3">
    <name type="scientific">Triparma retinervis</name>
    <dbReference type="NCBI Taxonomy" id="2557542"/>
    <lineage>
        <taxon>Eukaryota</taxon>
        <taxon>Sar</taxon>
        <taxon>Stramenopiles</taxon>
        <taxon>Ochrophyta</taxon>
        <taxon>Bolidophyceae</taxon>
        <taxon>Parmales</taxon>
        <taxon>Triparmaceae</taxon>
        <taxon>Triparma</taxon>
    </lineage>
</organism>
<comment type="caution">
    <text evidence="2">The sequence shown here is derived from an EMBL/GenBank/DDBJ whole genome shotgun (WGS) entry which is preliminary data.</text>
</comment>
<dbReference type="EMBL" id="BRXZ01003563">
    <property type="protein sequence ID" value="GMH57325.1"/>
    <property type="molecule type" value="Genomic_DNA"/>
</dbReference>
<protein>
    <submittedName>
        <fullName evidence="2">Uncharacterized protein</fullName>
    </submittedName>
</protein>
<proteinExistence type="predicted"/>
<dbReference type="OrthoDB" id="202443at2759"/>
<keyword evidence="3" id="KW-1185">Reference proteome</keyword>
<feature type="region of interest" description="Disordered" evidence="1">
    <location>
        <begin position="1"/>
        <end position="215"/>
    </location>
</feature>
<evidence type="ECO:0000313" key="3">
    <source>
        <dbReference type="Proteomes" id="UP001165082"/>
    </source>
</evidence>
<dbReference type="AlphaFoldDB" id="A0A9W6ZWT4"/>
<dbReference type="Proteomes" id="UP001165082">
    <property type="component" value="Unassembled WGS sequence"/>
</dbReference>
<feature type="compositionally biased region" description="Low complexity" evidence="1">
    <location>
        <begin position="50"/>
        <end position="75"/>
    </location>
</feature>
<feature type="compositionally biased region" description="Basic and acidic residues" evidence="1">
    <location>
        <begin position="105"/>
        <end position="147"/>
    </location>
</feature>
<feature type="compositionally biased region" description="Basic residues" evidence="1">
    <location>
        <begin position="148"/>
        <end position="178"/>
    </location>
</feature>
<feature type="compositionally biased region" description="Basic and acidic residues" evidence="1">
    <location>
        <begin position="32"/>
        <end position="41"/>
    </location>
</feature>
<gene>
    <name evidence="2" type="ORF">TrRE_jg9579</name>
</gene>
<evidence type="ECO:0000256" key="1">
    <source>
        <dbReference type="SAM" id="MobiDB-lite"/>
    </source>
</evidence>
<accession>A0A9W6ZWT4</accession>